<dbReference type="PROSITE" id="PS51257">
    <property type="entry name" value="PROKAR_LIPOPROTEIN"/>
    <property type="match status" value="1"/>
</dbReference>
<keyword evidence="2" id="KW-0449">Lipoprotein</keyword>
<dbReference type="Proteomes" id="UP000256269">
    <property type="component" value="Unassembled WGS sequence"/>
</dbReference>
<reference evidence="2 3" key="1">
    <citation type="submission" date="2018-08" db="EMBL/GenBank/DDBJ databases">
        <title>Genomic Encyclopedia of Archaeal and Bacterial Type Strains, Phase II (KMG-II): from individual species to whole genera.</title>
        <authorList>
            <person name="Goeker M."/>
        </authorList>
    </citation>
    <scope>NUCLEOTIDE SEQUENCE [LARGE SCALE GENOMIC DNA]</scope>
    <source>
        <strain evidence="2 3">DSM 45791</strain>
    </source>
</reference>
<evidence type="ECO:0000313" key="2">
    <source>
        <dbReference type="EMBL" id="REH38285.1"/>
    </source>
</evidence>
<keyword evidence="1" id="KW-0732">Signal</keyword>
<dbReference type="Pfam" id="PF03640">
    <property type="entry name" value="Lipoprotein_15"/>
    <property type="match status" value="2"/>
</dbReference>
<keyword evidence="3" id="KW-1185">Reference proteome</keyword>
<protein>
    <submittedName>
        <fullName evidence="2">Putative lipoprotein with Yx(FWY)xxD motif</fullName>
    </submittedName>
</protein>
<feature type="chain" id="PRO_5017568822" evidence="1">
    <location>
        <begin position="35"/>
        <end position="175"/>
    </location>
</feature>
<dbReference type="AlphaFoldDB" id="A0A3E0H4X9"/>
<organism evidence="2 3">
    <name type="scientific">Kutzneria buriramensis</name>
    <dbReference type="NCBI Taxonomy" id="1045776"/>
    <lineage>
        <taxon>Bacteria</taxon>
        <taxon>Bacillati</taxon>
        <taxon>Actinomycetota</taxon>
        <taxon>Actinomycetes</taxon>
        <taxon>Pseudonocardiales</taxon>
        <taxon>Pseudonocardiaceae</taxon>
        <taxon>Kutzneria</taxon>
    </lineage>
</organism>
<dbReference type="RefSeq" id="WP_211353378.1">
    <property type="nucleotide sequence ID" value="NZ_CP144375.1"/>
</dbReference>
<dbReference type="PANTHER" id="PTHR39335">
    <property type="entry name" value="BLL4220 PROTEIN"/>
    <property type="match status" value="1"/>
</dbReference>
<name>A0A3E0H4X9_9PSEU</name>
<sequence length="175" mass="17834">MHPCRSRRGRLMAAAALGLLPLALASACSGGSQAATGAEAVATPVYTSDADAPADNAALSVSTTALGKVVVNGEGFTLYMFAHDSAKPSHATCDGECALTWEPVSAQAGSVSVAGVDQRAVGEVTRSDGTKQMTYEGWPLYRYLPDQKPGDTTGQGQGGLWFAIGPDGKKVAATS</sequence>
<dbReference type="GO" id="GO:0043448">
    <property type="term" value="P:alkane catabolic process"/>
    <property type="evidence" value="ECO:0007669"/>
    <property type="project" value="TreeGrafter"/>
</dbReference>
<comment type="caution">
    <text evidence="2">The sequence shown here is derived from an EMBL/GenBank/DDBJ whole genome shotgun (WGS) entry which is preliminary data.</text>
</comment>
<accession>A0A3E0H4X9</accession>
<proteinExistence type="predicted"/>
<dbReference type="PANTHER" id="PTHR39335:SF1">
    <property type="entry name" value="BLL4220 PROTEIN"/>
    <property type="match status" value="1"/>
</dbReference>
<evidence type="ECO:0000256" key="1">
    <source>
        <dbReference type="SAM" id="SignalP"/>
    </source>
</evidence>
<gene>
    <name evidence="2" type="ORF">BCF44_114311</name>
</gene>
<dbReference type="InterPro" id="IPR005297">
    <property type="entry name" value="Lipoprotein_repeat"/>
</dbReference>
<feature type="signal peptide" evidence="1">
    <location>
        <begin position="1"/>
        <end position="34"/>
    </location>
</feature>
<dbReference type="EMBL" id="QUNO01000014">
    <property type="protein sequence ID" value="REH38285.1"/>
    <property type="molecule type" value="Genomic_DNA"/>
</dbReference>
<evidence type="ECO:0000313" key="3">
    <source>
        <dbReference type="Proteomes" id="UP000256269"/>
    </source>
</evidence>